<dbReference type="AlphaFoldDB" id="A0A174YPK2"/>
<sequence>MLETRSDITLSGTSYIEKAVAGAETKMRTDVVYLTATINSGSISYSVNKTIQDKDTYLKNKESCDKDIAEFEATVMSYIQQA</sequence>
<evidence type="ECO:0000313" key="1">
    <source>
        <dbReference type="EMBL" id="CUQ77053.1"/>
    </source>
</evidence>
<dbReference type="EMBL" id="CZBU01000003">
    <property type="protein sequence ID" value="CUQ77053.1"/>
    <property type="molecule type" value="Genomic_DNA"/>
</dbReference>
<accession>A0A174YPK2</accession>
<protein>
    <submittedName>
        <fullName evidence="1">Uncharacterized protein</fullName>
    </submittedName>
</protein>
<proteinExistence type="predicted"/>
<name>A0A174YPK2_9FIRM</name>
<dbReference type="RefSeq" id="WP_055215496.1">
    <property type="nucleotide sequence ID" value="NZ_CZBU01000003.1"/>
</dbReference>
<reference evidence="1 2" key="1">
    <citation type="submission" date="2015-09" db="EMBL/GenBank/DDBJ databases">
        <authorList>
            <consortium name="Pathogen Informatics"/>
        </authorList>
    </citation>
    <scope>NUCLEOTIDE SEQUENCE [LARGE SCALE GENOMIC DNA]</scope>
    <source>
        <strain evidence="1 2">2789STDY5834875</strain>
    </source>
</reference>
<organism evidence="1 2">
    <name type="scientific">Lachnospira eligens</name>
    <dbReference type="NCBI Taxonomy" id="39485"/>
    <lineage>
        <taxon>Bacteria</taxon>
        <taxon>Bacillati</taxon>
        <taxon>Bacillota</taxon>
        <taxon>Clostridia</taxon>
        <taxon>Lachnospirales</taxon>
        <taxon>Lachnospiraceae</taxon>
        <taxon>Lachnospira</taxon>
    </lineage>
</organism>
<dbReference type="Proteomes" id="UP000095621">
    <property type="component" value="Unassembled WGS sequence"/>
</dbReference>
<evidence type="ECO:0000313" key="2">
    <source>
        <dbReference type="Proteomes" id="UP000095621"/>
    </source>
</evidence>
<gene>
    <name evidence="1" type="ORF">ERS852490_01368</name>
</gene>